<sequence>MHGVLTSQSLAAYITSRNIALNRCILAEITAFQATPALLSLFPSSVRPYRGGFSSTRGVPSMLGRVWATNLITRGSVRGVNPTHGCRGALYRTVANRRCLLLNVPLHKAPDWLNEGTTGQHEEHDGGGTSVVAVNASLARLDRLGQTSGRYNQMQNHLGTSARAAEVQEIRDEALSDSS</sequence>
<dbReference type="Proteomes" id="UP001157502">
    <property type="component" value="Chromosome 25"/>
</dbReference>
<organism evidence="1 2">
    <name type="scientific">Dallia pectoralis</name>
    <name type="common">Alaska blackfish</name>
    <dbReference type="NCBI Taxonomy" id="75939"/>
    <lineage>
        <taxon>Eukaryota</taxon>
        <taxon>Metazoa</taxon>
        <taxon>Chordata</taxon>
        <taxon>Craniata</taxon>
        <taxon>Vertebrata</taxon>
        <taxon>Euteleostomi</taxon>
        <taxon>Actinopterygii</taxon>
        <taxon>Neopterygii</taxon>
        <taxon>Teleostei</taxon>
        <taxon>Protacanthopterygii</taxon>
        <taxon>Esociformes</taxon>
        <taxon>Umbridae</taxon>
        <taxon>Dallia</taxon>
    </lineage>
</organism>
<evidence type="ECO:0000313" key="2">
    <source>
        <dbReference type="Proteomes" id="UP001157502"/>
    </source>
</evidence>
<keyword evidence="2" id="KW-1185">Reference proteome</keyword>
<dbReference type="EMBL" id="CM055752">
    <property type="protein sequence ID" value="KAJ7992541.1"/>
    <property type="molecule type" value="Genomic_DNA"/>
</dbReference>
<protein>
    <submittedName>
        <fullName evidence="1">Uncharacterized protein</fullName>
    </submittedName>
</protein>
<reference evidence="1" key="1">
    <citation type="submission" date="2021-05" db="EMBL/GenBank/DDBJ databases">
        <authorList>
            <person name="Pan Q."/>
            <person name="Jouanno E."/>
            <person name="Zahm M."/>
            <person name="Klopp C."/>
            <person name="Cabau C."/>
            <person name="Louis A."/>
            <person name="Berthelot C."/>
            <person name="Parey E."/>
            <person name="Roest Crollius H."/>
            <person name="Montfort J."/>
            <person name="Robinson-Rechavi M."/>
            <person name="Bouchez O."/>
            <person name="Lampietro C."/>
            <person name="Lopez Roques C."/>
            <person name="Donnadieu C."/>
            <person name="Postlethwait J."/>
            <person name="Bobe J."/>
            <person name="Dillon D."/>
            <person name="Chandos A."/>
            <person name="von Hippel F."/>
            <person name="Guiguen Y."/>
        </authorList>
    </citation>
    <scope>NUCLEOTIDE SEQUENCE</scope>
    <source>
        <strain evidence="1">YG-Jan2019</strain>
    </source>
</reference>
<name>A0ACC2FMC1_DALPE</name>
<comment type="caution">
    <text evidence="1">The sequence shown here is derived from an EMBL/GenBank/DDBJ whole genome shotgun (WGS) entry which is preliminary data.</text>
</comment>
<gene>
    <name evidence="1" type="ORF">DPEC_G00279750</name>
</gene>
<accession>A0ACC2FMC1</accession>
<proteinExistence type="predicted"/>
<evidence type="ECO:0000313" key="1">
    <source>
        <dbReference type="EMBL" id="KAJ7992541.1"/>
    </source>
</evidence>